<sequence length="535" mass="57254">MKATEPWLPYPAGSAASVVTKKAGSDGGYGVRDDGADSTRQGELQRQLSGRHLNFIAIGGTIGTGFFLSTGTALTKAGPAGCLISYVFVGTMLWSVMVCLGEMATYMPTAGAFSAYATRFVDPSLGFAVGWLYWFAWAITYALSLTASGLIIQYWNPDVNIGILIAVFWVAFTLINYLPVGIYGELEMWLSSLKVITIVGFIIFAICMAAGAGQEGVLGFKYWHDPGPFAEYLVEGATGKFVGFWAVIIQAAFAYQGAELVGVGAGEARDPGKTVPRAIRVTFWGIMALFVVSIWLMGMVVPSSDPNLLSGSSNASGSPLVIAAQRAGVKVLPDIINAVLLTAVLSAANSNVYSGSRVLVALAEDGQAPGIFKKTNARGIPIYAVGVTAAFGLLGFLNLSAEGSKVFNWLLNITAVAGLTTWGSTCLSHLYFMRALKAQGIDRSSLPYISRFQPYTAIYGLFFNILVALTQGFTVFMDWNTSDFFAAYISLILFAVCWAGHKLWYRQPGVRPEEADLVRGRYDSHEELAVAAGPV</sequence>
<dbReference type="PANTHER" id="PTHR43341:SF4">
    <property type="entry name" value="ARGININE PERMEASE CAN1-RELATED"/>
    <property type="match status" value="1"/>
</dbReference>
<dbReference type="PANTHER" id="PTHR43341">
    <property type="entry name" value="AMINO ACID PERMEASE"/>
    <property type="match status" value="1"/>
</dbReference>
<keyword evidence="10" id="KW-1185">Reference proteome</keyword>
<accession>A0AAN6TJF8</accession>
<comment type="caution">
    <text evidence="9">The sequence shown here is derived from an EMBL/GenBank/DDBJ whole genome shotgun (WGS) entry which is preliminary data.</text>
</comment>
<keyword evidence="4" id="KW-0029">Amino-acid transport</keyword>
<feature type="transmembrane region" description="Helical" evidence="7">
    <location>
        <begin position="485"/>
        <end position="505"/>
    </location>
</feature>
<feature type="transmembrane region" description="Helical" evidence="7">
    <location>
        <begin position="161"/>
        <end position="183"/>
    </location>
</feature>
<keyword evidence="3 7" id="KW-0812">Transmembrane</keyword>
<dbReference type="PROSITE" id="PS00218">
    <property type="entry name" value="AMINO_ACID_PERMEASE_1"/>
    <property type="match status" value="1"/>
</dbReference>
<dbReference type="InterPro" id="IPR050524">
    <property type="entry name" value="APC_YAT"/>
</dbReference>
<dbReference type="Gene3D" id="1.20.1740.10">
    <property type="entry name" value="Amino acid/polyamine transporter I"/>
    <property type="match status" value="1"/>
</dbReference>
<dbReference type="GO" id="GO:0015171">
    <property type="term" value="F:amino acid transmembrane transporter activity"/>
    <property type="evidence" value="ECO:0007669"/>
    <property type="project" value="TreeGrafter"/>
</dbReference>
<organism evidence="9 10">
    <name type="scientific">Canariomyces notabilis</name>
    <dbReference type="NCBI Taxonomy" id="2074819"/>
    <lineage>
        <taxon>Eukaryota</taxon>
        <taxon>Fungi</taxon>
        <taxon>Dikarya</taxon>
        <taxon>Ascomycota</taxon>
        <taxon>Pezizomycotina</taxon>
        <taxon>Sordariomycetes</taxon>
        <taxon>Sordariomycetidae</taxon>
        <taxon>Sordariales</taxon>
        <taxon>Chaetomiaceae</taxon>
        <taxon>Canariomyces</taxon>
    </lineage>
</organism>
<evidence type="ECO:0000259" key="8">
    <source>
        <dbReference type="Pfam" id="PF00324"/>
    </source>
</evidence>
<feature type="transmembrane region" description="Helical" evidence="7">
    <location>
        <begin position="452"/>
        <end position="473"/>
    </location>
</feature>
<keyword evidence="5 7" id="KW-1133">Transmembrane helix</keyword>
<evidence type="ECO:0000256" key="6">
    <source>
        <dbReference type="ARBA" id="ARBA00023136"/>
    </source>
</evidence>
<evidence type="ECO:0000256" key="1">
    <source>
        <dbReference type="ARBA" id="ARBA00004141"/>
    </source>
</evidence>
<dbReference type="RefSeq" id="XP_064673177.1">
    <property type="nucleotide sequence ID" value="XM_064818732.1"/>
</dbReference>
<keyword evidence="2" id="KW-0813">Transport</keyword>
<protein>
    <recommendedName>
        <fullName evidence="8">Amino acid permease/ SLC12A domain-containing protein</fullName>
    </recommendedName>
</protein>
<evidence type="ECO:0000313" key="10">
    <source>
        <dbReference type="Proteomes" id="UP001302812"/>
    </source>
</evidence>
<feature type="domain" description="Amino acid permease/ SLC12A" evidence="8">
    <location>
        <begin position="52"/>
        <end position="508"/>
    </location>
</feature>
<evidence type="ECO:0000256" key="7">
    <source>
        <dbReference type="SAM" id="Phobius"/>
    </source>
</evidence>
<evidence type="ECO:0000313" key="9">
    <source>
        <dbReference type="EMBL" id="KAK4115607.1"/>
    </source>
</evidence>
<dbReference type="InterPro" id="IPR004840">
    <property type="entry name" value="Amino_acid_permease_CS"/>
</dbReference>
<feature type="transmembrane region" description="Helical" evidence="7">
    <location>
        <begin position="125"/>
        <end position="155"/>
    </location>
</feature>
<gene>
    <name evidence="9" type="ORF">N656DRAFT_834777</name>
</gene>
<dbReference type="GO" id="GO:0016020">
    <property type="term" value="C:membrane"/>
    <property type="evidence" value="ECO:0007669"/>
    <property type="project" value="UniProtKB-SubCell"/>
</dbReference>
<feature type="transmembrane region" description="Helical" evidence="7">
    <location>
        <begin position="409"/>
        <end position="432"/>
    </location>
</feature>
<feature type="transmembrane region" description="Helical" evidence="7">
    <location>
        <begin position="281"/>
        <end position="301"/>
    </location>
</feature>
<dbReference type="AlphaFoldDB" id="A0AAN6TJF8"/>
<dbReference type="FunFam" id="1.20.1740.10:FF:000006">
    <property type="entry name" value="General amino acid permease"/>
    <property type="match status" value="1"/>
</dbReference>
<name>A0AAN6TJF8_9PEZI</name>
<evidence type="ECO:0000256" key="2">
    <source>
        <dbReference type="ARBA" id="ARBA00022448"/>
    </source>
</evidence>
<feature type="transmembrane region" description="Helical" evidence="7">
    <location>
        <begin position="195"/>
        <end position="213"/>
    </location>
</feature>
<comment type="subcellular location">
    <subcellularLocation>
        <location evidence="1">Membrane</location>
        <topology evidence="1">Multi-pass membrane protein</topology>
    </subcellularLocation>
</comment>
<reference evidence="9" key="1">
    <citation type="journal article" date="2023" name="Mol. Phylogenet. Evol.">
        <title>Genome-scale phylogeny and comparative genomics of the fungal order Sordariales.</title>
        <authorList>
            <person name="Hensen N."/>
            <person name="Bonometti L."/>
            <person name="Westerberg I."/>
            <person name="Brannstrom I.O."/>
            <person name="Guillou S."/>
            <person name="Cros-Aarteil S."/>
            <person name="Calhoun S."/>
            <person name="Haridas S."/>
            <person name="Kuo A."/>
            <person name="Mondo S."/>
            <person name="Pangilinan J."/>
            <person name="Riley R."/>
            <person name="LaButti K."/>
            <person name="Andreopoulos B."/>
            <person name="Lipzen A."/>
            <person name="Chen C."/>
            <person name="Yan M."/>
            <person name="Daum C."/>
            <person name="Ng V."/>
            <person name="Clum A."/>
            <person name="Steindorff A."/>
            <person name="Ohm R.A."/>
            <person name="Martin F."/>
            <person name="Silar P."/>
            <person name="Natvig D.O."/>
            <person name="Lalanne C."/>
            <person name="Gautier V."/>
            <person name="Ament-Velasquez S.L."/>
            <person name="Kruys A."/>
            <person name="Hutchinson M.I."/>
            <person name="Powell A.J."/>
            <person name="Barry K."/>
            <person name="Miller A.N."/>
            <person name="Grigoriev I.V."/>
            <person name="Debuchy R."/>
            <person name="Gladieux P."/>
            <person name="Hiltunen Thoren M."/>
            <person name="Johannesson H."/>
        </authorList>
    </citation>
    <scope>NUCLEOTIDE SEQUENCE</scope>
    <source>
        <strain evidence="9">CBS 508.74</strain>
    </source>
</reference>
<evidence type="ECO:0000256" key="3">
    <source>
        <dbReference type="ARBA" id="ARBA00022692"/>
    </source>
</evidence>
<dbReference type="Proteomes" id="UP001302812">
    <property type="component" value="Unassembled WGS sequence"/>
</dbReference>
<dbReference type="Pfam" id="PF00324">
    <property type="entry name" value="AA_permease"/>
    <property type="match status" value="1"/>
</dbReference>
<dbReference type="InterPro" id="IPR004841">
    <property type="entry name" value="AA-permease/SLC12A_dom"/>
</dbReference>
<feature type="transmembrane region" description="Helical" evidence="7">
    <location>
        <begin position="53"/>
        <end position="71"/>
    </location>
</feature>
<feature type="transmembrane region" description="Helical" evidence="7">
    <location>
        <begin position="380"/>
        <end position="397"/>
    </location>
</feature>
<dbReference type="PIRSF" id="PIRSF006060">
    <property type="entry name" value="AA_transporter"/>
    <property type="match status" value="1"/>
</dbReference>
<dbReference type="EMBL" id="MU853334">
    <property type="protein sequence ID" value="KAK4115607.1"/>
    <property type="molecule type" value="Genomic_DNA"/>
</dbReference>
<evidence type="ECO:0000256" key="5">
    <source>
        <dbReference type="ARBA" id="ARBA00022989"/>
    </source>
</evidence>
<keyword evidence="6 7" id="KW-0472">Membrane</keyword>
<proteinExistence type="predicted"/>
<evidence type="ECO:0000256" key="4">
    <source>
        <dbReference type="ARBA" id="ARBA00022970"/>
    </source>
</evidence>
<reference evidence="9" key="2">
    <citation type="submission" date="2023-05" db="EMBL/GenBank/DDBJ databases">
        <authorList>
            <consortium name="Lawrence Berkeley National Laboratory"/>
            <person name="Steindorff A."/>
            <person name="Hensen N."/>
            <person name="Bonometti L."/>
            <person name="Westerberg I."/>
            <person name="Brannstrom I.O."/>
            <person name="Guillou S."/>
            <person name="Cros-Aarteil S."/>
            <person name="Calhoun S."/>
            <person name="Haridas S."/>
            <person name="Kuo A."/>
            <person name="Mondo S."/>
            <person name="Pangilinan J."/>
            <person name="Riley R."/>
            <person name="Labutti K."/>
            <person name="Andreopoulos B."/>
            <person name="Lipzen A."/>
            <person name="Chen C."/>
            <person name="Yanf M."/>
            <person name="Daum C."/>
            <person name="Ng V."/>
            <person name="Clum A."/>
            <person name="Ohm R."/>
            <person name="Martin F."/>
            <person name="Silar P."/>
            <person name="Natvig D."/>
            <person name="Lalanne C."/>
            <person name="Gautier V."/>
            <person name="Ament-Velasquez S.L."/>
            <person name="Kruys A."/>
            <person name="Hutchinson M.I."/>
            <person name="Powell A.J."/>
            <person name="Barry K."/>
            <person name="Miller A.N."/>
            <person name="Grigoriev I.V."/>
            <person name="Debuchy R."/>
            <person name="Gladieux P."/>
            <person name="Thoren M.H."/>
            <person name="Johannesson H."/>
        </authorList>
    </citation>
    <scope>NUCLEOTIDE SEQUENCE</scope>
    <source>
        <strain evidence="9">CBS 508.74</strain>
    </source>
</reference>
<dbReference type="GeneID" id="89942858"/>